<feature type="domain" description="Histidine kinase" evidence="9">
    <location>
        <begin position="960"/>
        <end position="1179"/>
    </location>
</feature>
<dbReference type="SMART" id="SM00388">
    <property type="entry name" value="HisKA"/>
    <property type="match status" value="2"/>
</dbReference>
<reference evidence="11 12" key="1">
    <citation type="submission" date="2019-08" db="EMBL/GenBank/DDBJ databases">
        <title>Paraburkholderia simonii sp. nov. and P. youngii sp. nov. Brazilian and Mexican Mimosa-associated rhizobia.</title>
        <authorList>
            <person name="Mavima L."/>
            <person name="Beukes C.W."/>
            <person name="Palmer M."/>
            <person name="De Meyer S.E."/>
            <person name="James E.K."/>
            <person name="Maluk M."/>
            <person name="Avontuur J.R."/>
            <person name="Chan W.Y."/>
            <person name="Venter S.N."/>
            <person name="Steenkamp E.T."/>
        </authorList>
    </citation>
    <scope>NUCLEOTIDE SEQUENCE [LARGE SCALE GENOMIC DNA]</scope>
    <source>
        <strain evidence="11 12">JPY454</strain>
    </source>
</reference>
<feature type="modified residue" description="4-aspartylphosphate" evidence="6">
    <location>
        <position position="582"/>
    </location>
</feature>
<evidence type="ECO:0000313" key="11">
    <source>
        <dbReference type="EMBL" id="NVI06940.1"/>
    </source>
</evidence>
<name>A0ABX2NRW9_9BURK</name>
<accession>A0ABX2NRW9</accession>
<comment type="caution">
    <text evidence="11">The sequence shown here is derived from an EMBL/GenBank/DDBJ whole genome shotgun (WGS) entry which is preliminary data.</text>
</comment>
<feature type="transmembrane region" description="Helical" evidence="8">
    <location>
        <begin position="909"/>
        <end position="928"/>
    </location>
</feature>
<dbReference type="Gene3D" id="3.40.50.2300">
    <property type="match status" value="2"/>
</dbReference>
<evidence type="ECO:0000256" key="8">
    <source>
        <dbReference type="SAM" id="Phobius"/>
    </source>
</evidence>
<feature type="transmembrane region" description="Helical" evidence="8">
    <location>
        <begin position="143"/>
        <end position="164"/>
    </location>
</feature>
<gene>
    <name evidence="11" type="ORF">FSB64_24915</name>
</gene>
<dbReference type="SUPFAM" id="SSF52172">
    <property type="entry name" value="CheY-like"/>
    <property type="match status" value="2"/>
</dbReference>
<dbReference type="InterPro" id="IPR003661">
    <property type="entry name" value="HisK_dim/P_dom"/>
</dbReference>
<feature type="transmembrane region" description="Helical" evidence="8">
    <location>
        <begin position="99"/>
        <end position="123"/>
    </location>
</feature>
<dbReference type="InterPro" id="IPR001789">
    <property type="entry name" value="Sig_transdc_resp-reg_receiver"/>
</dbReference>
<dbReference type="InterPro" id="IPR036890">
    <property type="entry name" value="HATPase_C_sf"/>
</dbReference>
<dbReference type="CDD" id="cd00156">
    <property type="entry name" value="REC"/>
    <property type="match status" value="2"/>
</dbReference>
<feature type="transmembrane region" description="Helical" evidence="8">
    <location>
        <begin position="73"/>
        <end position="93"/>
    </location>
</feature>
<protein>
    <recommendedName>
        <fullName evidence="2">histidine kinase</fullName>
        <ecNumber evidence="2">2.7.13.3</ecNumber>
    </recommendedName>
</protein>
<feature type="transmembrane region" description="Helical" evidence="8">
    <location>
        <begin position="860"/>
        <end position="876"/>
    </location>
</feature>
<dbReference type="PRINTS" id="PR00344">
    <property type="entry name" value="BCTRLSENSOR"/>
</dbReference>
<dbReference type="Proteomes" id="UP000821598">
    <property type="component" value="Unassembled WGS sequence"/>
</dbReference>
<keyword evidence="4" id="KW-0808">Transferase</keyword>
<dbReference type="PANTHER" id="PTHR43047">
    <property type="entry name" value="TWO-COMPONENT HISTIDINE PROTEIN KINASE"/>
    <property type="match status" value="1"/>
</dbReference>
<evidence type="ECO:0000256" key="2">
    <source>
        <dbReference type="ARBA" id="ARBA00012438"/>
    </source>
</evidence>
<dbReference type="Gene3D" id="1.10.287.130">
    <property type="match status" value="2"/>
</dbReference>
<feature type="domain" description="Response regulatory" evidence="10">
    <location>
        <begin position="529"/>
        <end position="647"/>
    </location>
</feature>
<dbReference type="Pfam" id="PF00512">
    <property type="entry name" value="HisKA"/>
    <property type="match status" value="2"/>
</dbReference>
<comment type="catalytic activity">
    <reaction evidence="1">
        <text>ATP + protein L-histidine = ADP + protein N-phospho-L-histidine.</text>
        <dbReference type="EC" id="2.7.13.3"/>
    </reaction>
</comment>
<dbReference type="SMART" id="SM00387">
    <property type="entry name" value="HATPase_c"/>
    <property type="match status" value="2"/>
</dbReference>
<keyword evidence="3 6" id="KW-0597">Phosphoprotein</keyword>
<dbReference type="InterPro" id="IPR036097">
    <property type="entry name" value="HisK_dim/P_sf"/>
</dbReference>
<feature type="transmembrane region" description="Helical" evidence="8">
    <location>
        <begin position="184"/>
        <end position="202"/>
    </location>
</feature>
<proteinExistence type="predicted"/>
<dbReference type="InterPro" id="IPR005467">
    <property type="entry name" value="His_kinase_dom"/>
</dbReference>
<feature type="transmembrane region" description="Helical" evidence="8">
    <location>
        <begin position="820"/>
        <end position="840"/>
    </location>
</feature>
<dbReference type="SUPFAM" id="SSF55874">
    <property type="entry name" value="ATPase domain of HSP90 chaperone/DNA topoisomerase II/histidine kinase"/>
    <property type="match status" value="2"/>
</dbReference>
<dbReference type="EMBL" id="VOMC01000028">
    <property type="protein sequence ID" value="NVI06940.1"/>
    <property type="molecule type" value="Genomic_DNA"/>
</dbReference>
<feature type="transmembrane region" description="Helical" evidence="8">
    <location>
        <begin position="209"/>
        <end position="229"/>
    </location>
</feature>
<sequence length="1337" mass="147048">MASCSRTSSDSDASENVRARTPVGVSETIREIVRRRFAESKKFFAGPVAVAALSAEQNLLVKRKLLQSLSRRSVYWIALLLVVSPFWFVVGAWTKTSDIYLWFRVVWIMGLWGLAAPFAAYLLKKTMMLPKHAGVSAVGQLHWAWAALVMLTSFWWAAASFGLIPPTYVIGVIVHSHHFRFARYGFMELTMIGQAITLLLLAPSFRAALGALLVGTIPFAFDMAPGFFIHRPGMFDWYTAQLIGYCVVARYICNDQQLICVKEVVLEEARAQAVAAMLEKNQFMAAISHDLRQPLTTLGLKLGFIERCVKSTSLAVDVSIAQRQMAAMEGMINGALDICRLESGTWSVEIQEVALTSLLRGIVADMQPLAEAKGLRLRLHSRPYLVRTDRHALDRIVRNMVINAVRYTPCGQREKKGHVLVSCQRRGTCVRISVWDNGIGIPEGRQADIFKSYVQVDNPERNREKGFGLGLAIVQGLANLLGHKLDVNSAPGRGSRFSVTVPFVERIPPALPGEVQTVEDGEADLTDMVVAIIEDNSDLRIEISMRLIEHGCYVVAGGSSSDVIEQLRIEALASGPHFILSDYRLENEDGIAAIQAVRAATDASIPAILWSGDTSSAVLKKVAASGMKLLSKPVSEQTLLTLLAEYKPKTLTDDGRKRGQANTKPAQRSEAAPDCRPVMASCTRTPRDSDASETPPRPRTSQLADEKAHSTGRRRFADFVNLFVGPVAALSAEQNLYVKRELLQSLSRRALCWTALVSVGASLLCVYGSWIKTSDSYLWFRVVWPLGLWGVATPMAAYLLKKTMALPKHAGVSAVEQLHWAWAALVTLTSFWWAAGSFGLTPPDFISPQTRYVKLASSGFLEYTLISHTFTLLLLAPSLRANLGSFVLGAIPFGFSLGPPLFIHRPFMLVFYTAQLIGYCLLAFFVFYNEKHAYVKEIILDEARERAEAAKAEKSLLIAAISHDLRQPLTTLGLKLSFIERSIEATRMVDDVSMAQRQVDTMEGMINGALDICRLESGTWSVEIQEVALTSLLRGIVADMQPLAEAKGLRLRLHSRPYLVRTDRHALDRIVRNMVINAVRYTPCGQREKKGHVLVSCQRRGTCVRISVWDNGIGIPEGRQADIFKSYVQVDNPERNREKGFGLGLAIVQGLANLLGHKLDVNSAPGRGSRFSVTVPFVERIPPALPGEVQTVEDGEADLTDMVVAIIEDNSDLRIEISMRLIEHGCYVVAGESSSDVIEQLRIEALASGPHFILSDYRLENEDGIAAILAVRAATDASIPAILWSGDTSSAVLKKVAASGMKLLSKPVSEQTLLTLLAKHKPQENRPKAGASVRGAT</sequence>
<dbReference type="SUPFAM" id="SSF47384">
    <property type="entry name" value="Homodimeric domain of signal transducing histidine kinase"/>
    <property type="match status" value="2"/>
</dbReference>
<dbReference type="InterPro" id="IPR004358">
    <property type="entry name" value="Sig_transdc_His_kin-like_C"/>
</dbReference>
<dbReference type="Pfam" id="PF00072">
    <property type="entry name" value="Response_reg"/>
    <property type="match status" value="2"/>
</dbReference>
<evidence type="ECO:0000313" key="12">
    <source>
        <dbReference type="Proteomes" id="UP000821598"/>
    </source>
</evidence>
<evidence type="ECO:0000259" key="10">
    <source>
        <dbReference type="PROSITE" id="PS50110"/>
    </source>
</evidence>
<evidence type="ECO:0000256" key="1">
    <source>
        <dbReference type="ARBA" id="ARBA00000085"/>
    </source>
</evidence>
<evidence type="ECO:0000256" key="6">
    <source>
        <dbReference type="PROSITE-ProRule" id="PRU00169"/>
    </source>
</evidence>
<keyword evidence="5" id="KW-0418">Kinase</keyword>
<feature type="modified residue" description="4-aspartylphosphate" evidence="6">
    <location>
        <position position="1256"/>
    </location>
</feature>
<evidence type="ECO:0000256" key="5">
    <source>
        <dbReference type="ARBA" id="ARBA00022777"/>
    </source>
</evidence>
<dbReference type="InterPro" id="IPR003594">
    <property type="entry name" value="HATPase_dom"/>
</dbReference>
<feature type="region of interest" description="Disordered" evidence="7">
    <location>
        <begin position="651"/>
        <end position="710"/>
    </location>
</feature>
<keyword evidence="8" id="KW-1133">Transmembrane helix</keyword>
<dbReference type="EC" id="2.7.13.3" evidence="2"/>
<feature type="transmembrane region" description="Helical" evidence="8">
    <location>
        <begin position="883"/>
        <end position="903"/>
    </location>
</feature>
<feature type="transmembrane region" description="Helical" evidence="8">
    <location>
        <begin position="750"/>
        <end position="770"/>
    </location>
</feature>
<feature type="transmembrane region" description="Helical" evidence="8">
    <location>
        <begin position="782"/>
        <end position="800"/>
    </location>
</feature>
<evidence type="ECO:0000256" key="3">
    <source>
        <dbReference type="ARBA" id="ARBA00022553"/>
    </source>
</evidence>
<organism evidence="11 12">
    <name type="scientific">Paraburkholderia youngii</name>
    <dbReference type="NCBI Taxonomy" id="2782701"/>
    <lineage>
        <taxon>Bacteria</taxon>
        <taxon>Pseudomonadati</taxon>
        <taxon>Pseudomonadota</taxon>
        <taxon>Betaproteobacteria</taxon>
        <taxon>Burkholderiales</taxon>
        <taxon>Burkholderiaceae</taxon>
        <taxon>Paraburkholderia</taxon>
    </lineage>
</organism>
<dbReference type="Gene3D" id="3.30.565.10">
    <property type="entry name" value="Histidine kinase-like ATPase, C-terminal domain"/>
    <property type="match status" value="2"/>
</dbReference>
<evidence type="ECO:0000259" key="9">
    <source>
        <dbReference type="PROSITE" id="PS50109"/>
    </source>
</evidence>
<dbReference type="CDD" id="cd00082">
    <property type="entry name" value="HisKA"/>
    <property type="match status" value="2"/>
</dbReference>
<dbReference type="Pfam" id="PF02518">
    <property type="entry name" value="HATPase_c"/>
    <property type="match status" value="2"/>
</dbReference>
<dbReference type="InterPro" id="IPR011006">
    <property type="entry name" value="CheY-like_superfamily"/>
</dbReference>
<evidence type="ECO:0000256" key="7">
    <source>
        <dbReference type="SAM" id="MobiDB-lite"/>
    </source>
</evidence>
<keyword evidence="8" id="KW-0812">Transmembrane</keyword>
<keyword evidence="12" id="KW-1185">Reference proteome</keyword>
<feature type="domain" description="Histidine kinase" evidence="9">
    <location>
        <begin position="286"/>
        <end position="505"/>
    </location>
</feature>
<dbReference type="PANTHER" id="PTHR43047:SF9">
    <property type="entry name" value="HISTIDINE KINASE"/>
    <property type="match status" value="1"/>
</dbReference>
<keyword evidence="8" id="KW-0472">Membrane</keyword>
<dbReference type="PROSITE" id="PS50110">
    <property type="entry name" value="RESPONSE_REGULATORY"/>
    <property type="match status" value="2"/>
</dbReference>
<feature type="domain" description="Response regulatory" evidence="10">
    <location>
        <begin position="1203"/>
        <end position="1321"/>
    </location>
</feature>
<evidence type="ECO:0000256" key="4">
    <source>
        <dbReference type="ARBA" id="ARBA00022679"/>
    </source>
</evidence>
<dbReference type="PROSITE" id="PS50109">
    <property type="entry name" value="HIS_KIN"/>
    <property type="match status" value="2"/>
</dbReference>
<dbReference type="SMART" id="SM00448">
    <property type="entry name" value="REC"/>
    <property type="match status" value="2"/>
</dbReference>